<keyword evidence="3" id="KW-0963">Cytoplasm</keyword>
<dbReference type="GO" id="GO:0005737">
    <property type="term" value="C:cytoplasm"/>
    <property type="evidence" value="ECO:0007669"/>
    <property type="project" value="UniProtKB-SubCell"/>
</dbReference>
<dbReference type="CDD" id="cd03704">
    <property type="entry name" value="eRF3_C_III"/>
    <property type="match status" value="1"/>
</dbReference>
<evidence type="ECO:0000259" key="7">
    <source>
        <dbReference type="PROSITE" id="PS51722"/>
    </source>
</evidence>
<comment type="subcellular location">
    <subcellularLocation>
        <location evidence="1">Cytoplasm</location>
    </subcellularLocation>
</comment>
<dbReference type="InterPro" id="IPR027417">
    <property type="entry name" value="P-loop_NTPase"/>
</dbReference>
<dbReference type="PANTHER" id="PTHR23115">
    <property type="entry name" value="TRANSLATION FACTOR"/>
    <property type="match status" value="1"/>
</dbReference>
<comment type="caution">
    <text evidence="8">The sequence shown here is derived from an EMBL/GenBank/DDBJ whole genome shotgun (WGS) entry which is preliminary data.</text>
</comment>
<feature type="compositionally biased region" description="Polar residues" evidence="6">
    <location>
        <begin position="16"/>
        <end position="27"/>
    </location>
</feature>
<dbReference type="SUPFAM" id="SSF50447">
    <property type="entry name" value="Translation proteins"/>
    <property type="match status" value="1"/>
</dbReference>
<dbReference type="GO" id="GO:0003924">
    <property type="term" value="F:GTPase activity"/>
    <property type="evidence" value="ECO:0007669"/>
    <property type="project" value="InterPro"/>
</dbReference>
<accession>A0A2R5GU12</accession>
<dbReference type="FunCoup" id="A0A2R5GU12">
    <property type="interactions" value="216"/>
</dbReference>
<dbReference type="Gene3D" id="3.40.50.300">
    <property type="entry name" value="P-loop containing nucleotide triphosphate hydrolases"/>
    <property type="match status" value="1"/>
</dbReference>
<evidence type="ECO:0000256" key="5">
    <source>
        <dbReference type="ARBA" id="ARBA00023134"/>
    </source>
</evidence>
<dbReference type="PROSITE" id="PS51722">
    <property type="entry name" value="G_TR_2"/>
    <property type="match status" value="1"/>
</dbReference>
<evidence type="ECO:0000256" key="2">
    <source>
        <dbReference type="ARBA" id="ARBA00007249"/>
    </source>
</evidence>
<dbReference type="FunFam" id="3.40.50.300:FF:001202">
    <property type="entry name" value="Translation elongation factor EF-1 subunit alpha"/>
    <property type="match status" value="1"/>
</dbReference>
<dbReference type="AlphaFoldDB" id="A0A2R5GU12"/>
<dbReference type="Gene3D" id="2.40.30.10">
    <property type="entry name" value="Translation factors"/>
    <property type="match status" value="2"/>
</dbReference>
<keyword evidence="8" id="KW-0648">Protein biosynthesis</keyword>
<dbReference type="InterPro" id="IPR004161">
    <property type="entry name" value="EFTu-like_2"/>
</dbReference>
<dbReference type="OrthoDB" id="342024at2759"/>
<name>A0A2R5GU12_9STRA</name>
<dbReference type="FunFam" id="2.40.30.10:FF:000020">
    <property type="entry name" value="Translation elongation factor EF-1"/>
    <property type="match status" value="1"/>
</dbReference>
<feature type="domain" description="Tr-type G" evidence="7">
    <location>
        <begin position="173"/>
        <end position="403"/>
    </location>
</feature>
<keyword evidence="4" id="KW-0547">Nucleotide-binding</keyword>
<dbReference type="GO" id="GO:0003746">
    <property type="term" value="F:translation elongation factor activity"/>
    <property type="evidence" value="ECO:0007669"/>
    <property type="project" value="UniProtKB-KW"/>
</dbReference>
<evidence type="ECO:0000256" key="3">
    <source>
        <dbReference type="ARBA" id="ARBA00022490"/>
    </source>
</evidence>
<evidence type="ECO:0000256" key="4">
    <source>
        <dbReference type="ARBA" id="ARBA00022741"/>
    </source>
</evidence>
<dbReference type="InterPro" id="IPR009001">
    <property type="entry name" value="Transl_elong_EF1A/Init_IF2_C"/>
</dbReference>
<gene>
    <name evidence="8" type="ORF">FCC1311_100322</name>
</gene>
<feature type="compositionally biased region" description="Low complexity" evidence="6">
    <location>
        <begin position="28"/>
        <end position="67"/>
    </location>
</feature>
<dbReference type="InterPro" id="IPR050100">
    <property type="entry name" value="TRAFAC_GTPase_members"/>
</dbReference>
<dbReference type="EMBL" id="BEYU01000170">
    <property type="protein sequence ID" value="GBG33809.1"/>
    <property type="molecule type" value="Genomic_DNA"/>
</dbReference>
<dbReference type="InterPro" id="IPR009000">
    <property type="entry name" value="Transl_B-barrel_sf"/>
</dbReference>
<evidence type="ECO:0000313" key="9">
    <source>
        <dbReference type="Proteomes" id="UP000241890"/>
    </source>
</evidence>
<evidence type="ECO:0000256" key="1">
    <source>
        <dbReference type="ARBA" id="ARBA00004496"/>
    </source>
</evidence>
<keyword evidence="5" id="KW-0342">GTP-binding</keyword>
<keyword evidence="8" id="KW-0251">Elongation factor</keyword>
<keyword evidence="9" id="KW-1185">Reference proteome</keyword>
<dbReference type="Pfam" id="PF03144">
    <property type="entry name" value="GTP_EFTU_D2"/>
    <property type="match status" value="1"/>
</dbReference>
<evidence type="ECO:0000313" key="8">
    <source>
        <dbReference type="EMBL" id="GBG33809.1"/>
    </source>
</evidence>
<dbReference type="CDD" id="cd01883">
    <property type="entry name" value="EF1_alpha"/>
    <property type="match status" value="1"/>
</dbReference>
<proteinExistence type="inferred from homology"/>
<comment type="similarity">
    <text evidence="2">Belongs to the TRAFAC class translation factor GTPase superfamily. Classic translation factor GTPase family. EF-Tu/EF-1A subfamily.</text>
</comment>
<dbReference type="InterPro" id="IPR000795">
    <property type="entry name" value="T_Tr_GTP-bd_dom"/>
</dbReference>
<dbReference type="SUPFAM" id="SSF50465">
    <property type="entry name" value="EF-Tu/eEF-1alpha/eIF2-gamma C-terminal domain"/>
    <property type="match status" value="1"/>
</dbReference>
<feature type="region of interest" description="Disordered" evidence="6">
    <location>
        <begin position="1"/>
        <end position="150"/>
    </location>
</feature>
<dbReference type="GO" id="GO:0005525">
    <property type="term" value="F:GTP binding"/>
    <property type="evidence" value="ECO:0007669"/>
    <property type="project" value="UniProtKB-KW"/>
</dbReference>
<reference evidence="8 9" key="1">
    <citation type="submission" date="2017-12" db="EMBL/GenBank/DDBJ databases">
        <title>Sequencing, de novo assembly and annotation of complete genome of a new Thraustochytrid species, strain FCC1311.</title>
        <authorList>
            <person name="Sedici K."/>
            <person name="Godart F."/>
            <person name="Aiese Cigliano R."/>
            <person name="Sanseverino W."/>
            <person name="Barakat M."/>
            <person name="Ortet P."/>
            <person name="Marechal E."/>
            <person name="Cagnac O."/>
            <person name="Amato A."/>
        </authorList>
    </citation>
    <scope>NUCLEOTIDE SEQUENCE [LARGE SCALE GENOMIC DNA]</scope>
</reference>
<dbReference type="InterPro" id="IPR054696">
    <property type="entry name" value="GTP-eEF1A_C"/>
</dbReference>
<evidence type="ECO:0000256" key="6">
    <source>
        <dbReference type="SAM" id="MobiDB-lite"/>
    </source>
</evidence>
<dbReference type="SUPFAM" id="SSF52540">
    <property type="entry name" value="P-loop containing nucleoside triphosphate hydrolases"/>
    <property type="match status" value="1"/>
</dbReference>
<sequence>MGDNLNSDAQEWKPNASASEWQPSWLQPATTPAEAPAPAEPEATEEAAPAAAAAAADDDAAAAPSTNDDADASAEVTPGFKKISIGGSEEPSAEGTGDDAPGFKNVSLGGAPAEEENDGPKVVSSSTDQAVTEEDAPEPAPITHSSEPEVFDSKELIAELEKGKEMIKDFDVRPHLNVVTIGHVDAGKSTLSGSILYVTGKVDKRTIEKFEQEAKERNRESWFLAYIMDESEEERAKGKTVEVGRAYFETEDRRLTILDAPGHKNYVPAMISGASQADVGILVISARKGEFESGFIQAGQTREHAMLAKTLGIQKLIVCINKMDEQTVKWSKERYDDIVKRLRPFLKSSGFKVKRDVTFLPISALSGTNVKDPISKDVCAWAADLNDGKSLLDTLNDLSISGRDAEKPLRATIVDRYTDRGVVLMAKVEAGVLFVGQEVRVCPNQVKCKVESISINEEEVQGAKPGENVLVRLTSLNENQVAKGHVIASRFSPVQGCTEVIAQLFVVSLLEHRPLFSAGYNAVFHAHTAEEESTVYEIVAELDKTGKIAKRNPAFAKAGSTIICKIRLAKSICLEPYDTTMQLGRFTLRDEGSSIAIGIIKKCR</sequence>
<dbReference type="PRINTS" id="PR00315">
    <property type="entry name" value="ELONGATNFCT"/>
</dbReference>
<dbReference type="InParanoid" id="A0A2R5GU12"/>
<dbReference type="Proteomes" id="UP000241890">
    <property type="component" value="Unassembled WGS sequence"/>
</dbReference>
<dbReference type="Pfam" id="PF00009">
    <property type="entry name" value="GTP_EFTU"/>
    <property type="match status" value="1"/>
</dbReference>
<protein>
    <submittedName>
        <fullName evidence="8">Elongation factor 1-alpha</fullName>
    </submittedName>
</protein>
<organism evidence="8 9">
    <name type="scientific">Hondaea fermentalgiana</name>
    <dbReference type="NCBI Taxonomy" id="2315210"/>
    <lineage>
        <taxon>Eukaryota</taxon>
        <taxon>Sar</taxon>
        <taxon>Stramenopiles</taxon>
        <taxon>Bigyra</taxon>
        <taxon>Labyrinthulomycetes</taxon>
        <taxon>Thraustochytrida</taxon>
        <taxon>Thraustochytriidae</taxon>
        <taxon>Hondaea</taxon>
    </lineage>
</organism>
<dbReference type="Pfam" id="PF22594">
    <property type="entry name" value="GTP-eEF1A_C"/>
    <property type="match status" value="1"/>
</dbReference>